<dbReference type="Pfam" id="PF00520">
    <property type="entry name" value="Ion_trans"/>
    <property type="match status" value="1"/>
</dbReference>
<dbReference type="Gene3D" id="1.10.287.70">
    <property type="match status" value="1"/>
</dbReference>
<evidence type="ECO:0000256" key="12">
    <source>
        <dbReference type="SAM" id="MobiDB-lite"/>
    </source>
</evidence>
<feature type="domain" description="Potassium channel tetramerisation-type BTB" evidence="15">
    <location>
        <begin position="220"/>
        <end position="301"/>
    </location>
</feature>
<proteinExistence type="predicted"/>
<evidence type="ECO:0000256" key="9">
    <source>
        <dbReference type="ARBA" id="ARBA00023065"/>
    </source>
</evidence>
<dbReference type="Gene3D" id="3.30.710.10">
    <property type="entry name" value="Potassium Channel Kv1.1, Chain A"/>
    <property type="match status" value="1"/>
</dbReference>
<dbReference type="SUPFAM" id="SSF54695">
    <property type="entry name" value="POZ domain"/>
    <property type="match status" value="1"/>
</dbReference>
<feature type="transmembrane region" description="Helical" evidence="13">
    <location>
        <begin position="535"/>
        <end position="553"/>
    </location>
</feature>
<dbReference type="InterPro" id="IPR011333">
    <property type="entry name" value="SKP1/BTB/POZ_sf"/>
</dbReference>
<evidence type="ECO:0000256" key="11">
    <source>
        <dbReference type="ARBA" id="ARBA00023303"/>
    </source>
</evidence>
<protein>
    <recommendedName>
        <fullName evidence="18">BTB domain-containing protein</fullName>
    </recommendedName>
</protein>
<keyword evidence="7" id="KW-0630">Potassium</keyword>
<comment type="caution">
    <text evidence="16">The sequence shown here is derived from an EMBL/GenBank/DDBJ whole genome shotgun (WGS) entry which is preliminary data.</text>
</comment>
<dbReference type="EMBL" id="LUCH01003705">
    <property type="protein sequence ID" value="KAF5399810.1"/>
    <property type="molecule type" value="Genomic_DNA"/>
</dbReference>
<accession>A0A8J4SNC6</accession>
<dbReference type="GO" id="GO:0051260">
    <property type="term" value="P:protein homooligomerization"/>
    <property type="evidence" value="ECO:0007669"/>
    <property type="project" value="InterPro"/>
</dbReference>
<dbReference type="InterPro" id="IPR028325">
    <property type="entry name" value="VG_K_chnl"/>
</dbReference>
<keyword evidence="2" id="KW-0813">Transport</keyword>
<dbReference type="SUPFAM" id="SSF81324">
    <property type="entry name" value="Voltage-gated potassium channels"/>
    <property type="match status" value="1"/>
</dbReference>
<dbReference type="PANTHER" id="PTHR11537">
    <property type="entry name" value="VOLTAGE-GATED POTASSIUM CHANNEL"/>
    <property type="match status" value="1"/>
</dbReference>
<feature type="transmembrane region" description="Helical" evidence="13">
    <location>
        <begin position="701"/>
        <end position="732"/>
    </location>
</feature>
<dbReference type="InterPro" id="IPR003131">
    <property type="entry name" value="T1-type_BTB"/>
</dbReference>
<keyword evidence="8 13" id="KW-1133">Transmembrane helix</keyword>
<dbReference type="InterPro" id="IPR027359">
    <property type="entry name" value="Volt_channel_dom_sf"/>
</dbReference>
<sequence length="804" mass="91867">MDNLNFFSSSECEFSNTEETESGPQRTRHNSVLDAWITHVDGQRSPSPTSFRPRKLFTSLAHVFSPYFVSGNVTNRLHPPERKKGISPWQPMTSLASTVQSRMRSNEWGYPIDEETQADNPNISNPPIEHCGRFNIGHPLSCNATIDDDPIENDQAKFPSANSLTVSTTCQPVFSRCMKKNNVVMRQIVPSKTHNRQLRPVLMNSDQLGHGSTGEPPVIVRINVSGVRFHVFHFTLQRDPFVYSKILEDAIWLPDQREYYFERDPSVFRFVHNYLRRGELHLPQGMCGPLLEKELDDWGIPLGLDIQRCCLGPVMDTKFKLQSLQKFERTLDPKYVKPSSWIRSKKWQSFRAKVWSIIDVSPKYSLQQERPSRRCEINSTRNADQFFTRGNQMERQDSEEQGQEVQNKAPYTTQTVTSQMNTLAHGDNISAMDNGKCAGDVTLPNGGCSSSPRCINSSYDESERWVRWFRRLYIIHETLTVTAAVIVFMLSTCEAFRVPINLGGRTTNSTKNKDKTDNQSINNTPNTSQFTLPNHVLVSMDIFFSITITIDVLTRMLLCPTTRSWLCSIYTLIDILSLIPFYSELIVYKTIHNNMSVNAKSWLIVLLKVESYVVVLKVFIVLRLFRILRRHRGTRVLLYTIQTTFVDMSIIIVLIMESALFFGATIYFIDPNFRDIPTGFWWAMITMTTVGYGDLVPSHSIGYGVAMVCVITGTLLMSYTIPILVNHFLLYYEHADQLHLMKQLHRTAKYKARRRTLSRYAQKALTSARVLVNQTLTKSMAKTQNNAISHPVESIRPSGTVTTG</sequence>
<dbReference type="GO" id="GO:0008076">
    <property type="term" value="C:voltage-gated potassium channel complex"/>
    <property type="evidence" value="ECO:0007669"/>
    <property type="project" value="InterPro"/>
</dbReference>
<evidence type="ECO:0000259" key="15">
    <source>
        <dbReference type="Pfam" id="PF02214"/>
    </source>
</evidence>
<keyword evidence="5" id="KW-0631">Potassium channel</keyword>
<evidence type="ECO:0000256" key="6">
    <source>
        <dbReference type="ARBA" id="ARBA00022882"/>
    </source>
</evidence>
<evidence type="ECO:0000256" key="7">
    <source>
        <dbReference type="ARBA" id="ARBA00022958"/>
    </source>
</evidence>
<evidence type="ECO:0000256" key="10">
    <source>
        <dbReference type="ARBA" id="ARBA00023136"/>
    </source>
</evidence>
<comment type="subcellular location">
    <subcellularLocation>
        <location evidence="1">Membrane</location>
        <topology evidence="1">Multi-pass membrane protein</topology>
    </subcellularLocation>
</comment>
<evidence type="ECO:0000256" key="2">
    <source>
        <dbReference type="ARBA" id="ARBA00022448"/>
    </source>
</evidence>
<dbReference type="GO" id="GO:0001508">
    <property type="term" value="P:action potential"/>
    <property type="evidence" value="ECO:0007669"/>
    <property type="project" value="TreeGrafter"/>
</dbReference>
<keyword evidence="10 13" id="KW-0472">Membrane</keyword>
<evidence type="ECO:0000256" key="1">
    <source>
        <dbReference type="ARBA" id="ARBA00004141"/>
    </source>
</evidence>
<keyword evidence="4 13" id="KW-0812">Transmembrane</keyword>
<keyword evidence="6" id="KW-0851">Voltage-gated channel</keyword>
<organism evidence="16 17">
    <name type="scientific">Paragonimus heterotremus</name>
    <dbReference type="NCBI Taxonomy" id="100268"/>
    <lineage>
        <taxon>Eukaryota</taxon>
        <taxon>Metazoa</taxon>
        <taxon>Spiralia</taxon>
        <taxon>Lophotrochozoa</taxon>
        <taxon>Platyhelminthes</taxon>
        <taxon>Trematoda</taxon>
        <taxon>Digenea</taxon>
        <taxon>Plagiorchiida</taxon>
        <taxon>Troglotremata</taxon>
        <taxon>Troglotrematidae</taxon>
        <taxon>Paragonimus</taxon>
    </lineage>
</organism>
<keyword evidence="3" id="KW-0633">Potassium transport</keyword>
<name>A0A8J4SNC6_9TREM</name>
<dbReference type="OrthoDB" id="1244179at2759"/>
<keyword evidence="17" id="KW-1185">Reference proteome</keyword>
<evidence type="ECO:0000256" key="13">
    <source>
        <dbReference type="SAM" id="Phobius"/>
    </source>
</evidence>
<feature type="region of interest" description="Disordered" evidence="12">
    <location>
        <begin position="1"/>
        <end position="28"/>
    </location>
</feature>
<reference evidence="16" key="1">
    <citation type="submission" date="2019-05" db="EMBL/GenBank/DDBJ databases">
        <title>Annotation for the trematode Paragonimus heterotremus.</title>
        <authorList>
            <person name="Choi Y.-J."/>
        </authorList>
    </citation>
    <scope>NUCLEOTIDE SEQUENCE</scope>
    <source>
        <strain evidence="16">LC</strain>
    </source>
</reference>
<evidence type="ECO:0000256" key="5">
    <source>
        <dbReference type="ARBA" id="ARBA00022826"/>
    </source>
</evidence>
<keyword evidence="11" id="KW-0407">Ion channel</keyword>
<evidence type="ECO:0000313" key="17">
    <source>
        <dbReference type="Proteomes" id="UP000748531"/>
    </source>
</evidence>
<evidence type="ECO:0000313" key="16">
    <source>
        <dbReference type="EMBL" id="KAF5399810.1"/>
    </source>
</evidence>
<dbReference type="Proteomes" id="UP000748531">
    <property type="component" value="Unassembled WGS sequence"/>
</dbReference>
<gene>
    <name evidence="16" type="ORF">PHET_07176</name>
</gene>
<dbReference type="PANTHER" id="PTHR11537:SF254">
    <property type="entry name" value="POTASSIUM VOLTAGE-GATED CHANNEL PROTEIN SHAB"/>
    <property type="match status" value="1"/>
</dbReference>
<feature type="transmembrane region" description="Helical" evidence="13">
    <location>
        <begin position="645"/>
        <end position="669"/>
    </location>
</feature>
<dbReference type="GO" id="GO:0005249">
    <property type="term" value="F:voltage-gated potassium channel activity"/>
    <property type="evidence" value="ECO:0007669"/>
    <property type="project" value="InterPro"/>
</dbReference>
<feature type="transmembrane region" description="Helical" evidence="13">
    <location>
        <begin position="602"/>
        <end position="625"/>
    </location>
</feature>
<dbReference type="PRINTS" id="PR00169">
    <property type="entry name" value="KCHANNEL"/>
</dbReference>
<evidence type="ECO:0000256" key="8">
    <source>
        <dbReference type="ARBA" id="ARBA00022989"/>
    </source>
</evidence>
<evidence type="ECO:0000256" key="3">
    <source>
        <dbReference type="ARBA" id="ARBA00022538"/>
    </source>
</evidence>
<feature type="transmembrane region" description="Helical" evidence="13">
    <location>
        <begin position="565"/>
        <end position="582"/>
    </location>
</feature>
<dbReference type="Gene3D" id="1.20.120.350">
    <property type="entry name" value="Voltage-gated potassium channels. Chain C"/>
    <property type="match status" value="1"/>
</dbReference>
<dbReference type="InterPro" id="IPR005821">
    <property type="entry name" value="Ion_trans_dom"/>
</dbReference>
<keyword evidence="9" id="KW-0406">Ion transport</keyword>
<dbReference type="Pfam" id="PF02214">
    <property type="entry name" value="BTB_2"/>
    <property type="match status" value="1"/>
</dbReference>
<dbReference type="CDD" id="cd18317">
    <property type="entry name" value="BTB_POZ_Kv"/>
    <property type="match status" value="1"/>
</dbReference>
<evidence type="ECO:0000256" key="4">
    <source>
        <dbReference type="ARBA" id="ARBA00022692"/>
    </source>
</evidence>
<dbReference type="AlphaFoldDB" id="A0A8J4SNC6"/>
<feature type="domain" description="Ion transport" evidence="14">
    <location>
        <begin position="529"/>
        <end position="734"/>
    </location>
</feature>
<evidence type="ECO:0008006" key="18">
    <source>
        <dbReference type="Google" id="ProtNLM"/>
    </source>
</evidence>
<evidence type="ECO:0000259" key="14">
    <source>
        <dbReference type="Pfam" id="PF00520"/>
    </source>
</evidence>
<feature type="compositionally biased region" description="Low complexity" evidence="12">
    <location>
        <begin position="1"/>
        <end position="15"/>
    </location>
</feature>
<feature type="region of interest" description="Disordered" evidence="12">
    <location>
        <begin position="507"/>
        <end position="526"/>
    </location>
</feature>